<proteinExistence type="predicted"/>
<dbReference type="AlphaFoldDB" id="A0A932CR63"/>
<evidence type="ECO:0000313" key="2">
    <source>
        <dbReference type="EMBL" id="MBI2877929.1"/>
    </source>
</evidence>
<evidence type="ECO:0000256" key="1">
    <source>
        <dbReference type="SAM" id="SignalP"/>
    </source>
</evidence>
<feature type="chain" id="PRO_5037012693" evidence="1">
    <location>
        <begin position="27"/>
        <end position="150"/>
    </location>
</feature>
<sequence>MSRKSFWAATFSFLLFFAMGMVNRSAADRSAHINYSNEVNGELKYTTNAPGPWRTFTVDSAGWVGEYTSIALDGSGAAHISYLDGTNVNLKYATNAELVPVPDIRANGSNGPVTIAPGDNLRVTVALDPGDHEGEPADWWVAAASPFGFY</sequence>
<name>A0A932CR63_UNCTE</name>
<accession>A0A932CR63</accession>
<dbReference type="Gene3D" id="2.120.10.70">
    <property type="entry name" value="Fucose-specific lectin"/>
    <property type="match status" value="1"/>
</dbReference>
<dbReference type="EMBL" id="JACPRF010000416">
    <property type="protein sequence ID" value="MBI2877929.1"/>
    <property type="molecule type" value="Genomic_DNA"/>
</dbReference>
<feature type="signal peptide" evidence="1">
    <location>
        <begin position="1"/>
        <end position="26"/>
    </location>
</feature>
<dbReference type="Proteomes" id="UP000769766">
    <property type="component" value="Unassembled WGS sequence"/>
</dbReference>
<comment type="caution">
    <text evidence="2">The sequence shown here is derived from an EMBL/GenBank/DDBJ whole genome shotgun (WGS) entry which is preliminary data.</text>
</comment>
<evidence type="ECO:0000313" key="3">
    <source>
        <dbReference type="Proteomes" id="UP000769766"/>
    </source>
</evidence>
<protein>
    <submittedName>
        <fullName evidence="2">Uncharacterized protein</fullName>
    </submittedName>
</protein>
<reference evidence="2" key="1">
    <citation type="submission" date="2020-07" db="EMBL/GenBank/DDBJ databases">
        <title>Huge and variable diversity of episymbiotic CPR bacteria and DPANN archaea in groundwater ecosystems.</title>
        <authorList>
            <person name="He C.Y."/>
            <person name="Keren R."/>
            <person name="Whittaker M."/>
            <person name="Farag I.F."/>
            <person name="Doudna J."/>
            <person name="Cate J.H.D."/>
            <person name="Banfield J.F."/>
        </authorList>
    </citation>
    <scope>NUCLEOTIDE SEQUENCE</scope>
    <source>
        <strain evidence="2">NC_groundwater_672_Ag_B-0.1um_62_36</strain>
    </source>
</reference>
<keyword evidence="1" id="KW-0732">Signal</keyword>
<gene>
    <name evidence="2" type="ORF">HYY20_13720</name>
</gene>
<organism evidence="2 3">
    <name type="scientific">Tectimicrobiota bacterium</name>
    <dbReference type="NCBI Taxonomy" id="2528274"/>
    <lineage>
        <taxon>Bacteria</taxon>
        <taxon>Pseudomonadati</taxon>
        <taxon>Nitrospinota/Tectimicrobiota group</taxon>
        <taxon>Candidatus Tectimicrobiota</taxon>
    </lineage>
</organism>